<keyword evidence="3" id="KW-1185">Reference proteome</keyword>
<feature type="transmembrane region" description="Helical" evidence="1">
    <location>
        <begin position="31"/>
        <end position="52"/>
    </location>
</feature>
<proteinExistence type="predicted"/>
<evidence type="ECO:0000256" key="1">
    <source>
        <dbReference type="SAM" id="Phobius"/>
    </source>
</evidence>
<keyword evidence="1" id="KW-0472">Membrane</keyword>
<evidence type="ECO:0008006" key="4">
    <source>
        <dbReference type="Google" id="ProtNLM"/>
    </source>
</evidence>
<organism evidence="2 3">
    <name type="scientific">Rhizocola hellebori</name>
    <dbReference type="NCBI Taxonomy" id="1392758"/>
    <lineage>
        <taxon>Bacteria</taxon>
        <taxon>Bacillati</taxon>
        <taxon>Actinomycetota</taxon>
        <taxon>Actinomycetes</taxon>
        <taxon>Micromonosporales</taxon>
        <taxon>Micromonosporaceae</taxon>
        <taxon>Rhizocola</taxon>
    </lineage>
</organism>
<name>A0A8J3Q5T6_9ACTN</name>
<feature type="transmembrane region" description="Helical" evidence="1">
    <location>
        <begin position="64"/>
        <end position="87"/>
    </location>
</feature>
<feature type="transmembrane region" description="Helical" evidence="1">
    <location>
        <begin position="391"/>
        <end position="415"/>
    </location>
</feature>
<accession>A0A8J3Q5T6</accession>
<reference evidence="2" key="1">
    <citation type="submission" date="2021-01" db="EMBL/GenBank/DDBJ databases">
        <title>Whole genome shotgun sequence of Rhizocola hellebori NBRC 109834.</title>
        <authorList>
            <person name="Komaki H."/>
            <person name="Tamura T."/>
        </authorList>
    </citation>
    <scope>NUCLEOTIDE SEQUENCE</scope>
    <source>
        <strain evidence="2">NBRC 109834</strain>
    </source>
</reference>
<dbReference type="EMBL" id="BONY01000009">
    <property type="protein sequence ID" value="GIH03803.1"/>
    <property type="molecule type" value="Genomic_DNA"/>
</dbReference>
<feature type="transmembrane region" description="Helical" evidence="1">
    <location>
        <begin position="455"/>
        <end position="477"/>
    </location>
</feature>
<dbReference type="AlphaFoldDB" id="A0A8J3Q5T6"/>
<dbReference type="Proteomes" id="UP000612899">
    <property type="component" value="Unassembled WGS sequence"/>
</dbReference>
<evidence type="ECO:0000313" key="2">
    <source>
        <dbReference type="EMBL" id="GIH03803.1"/>
    </source>
</evidence>
<feature type="transmembrane region" description="Helical" evidence="1">
    <location>
        <begin position="228"/>
        <end position="247"/>
    </location>
</feature>
<feature type="transmembrane region" description="Helical" evidence="1">
    <location>
        <begin position="345"/>
        <end position="371"/>
    </location>
</feature>
<evidence type="ECO:0000313" key="3">
    <source>
        <dbReference type="Proteomes" id="UP000612899"/>
    </source>
</evidence>
<feature type="transmembrane region" description="Helical" evidence="1">
    <location>
        <begin position="422"/>
        <end position="443"/>
    </location>
</feature>
<comment type="caution">
    <text evidence="2">The sequence shown here is derived from an EMBL/GenBank/DDBJ whole genome shotgun (WGS) entry which is preliminary data.</text>
</comment>
<feature type="transmembrane region" description="Helical" evidence="1">
    <location>
        <begin position="130"/>
        <end position="154"/>
    </location>
</feature>
<feature type="transmembrane region" description="Helical" evidence="1">
    <location>
        <begin position="174"/>
        <end position="192"/>
    </location>
</feature>
<keyword evidence="1" id="KW-0812">Transmembrane</keyword>
<keyword evidence="1" id="KW-1133">Transmembrane helix</keyword>
<sequence>MAGAGLAALLVMGEADSLLMMLGTGNVSYGMSALQGIHVGGSTAVAAFDLWMTRQGEGTQPASWVVAYLVADIVFALVYGLALAAVLRRLYKGFGGVRIIAALPWAAAGLDIAEDVAIGVAIRNPQLRPFIFGLSLLKWLAVLAVVVSLAFALIARFPNAWSWKGSWPEAIWRFRIQVIVVTLLFVIIAIPSRDRVGTLAQLPDVLRGFLNDGPDPWPWPDALAGPSWIVYSGLSLLALAGAVWVSGHWLPFKTQAVPVPRDPRRWSWMWLAIGALASAMAMGGILIAIKAIHLKLPYGMDPWKAALPLFAGCGLLVVVLLAHLRRGAQRPPVDAPDWTDKHAAILNTLTVAVVMAGGLGLVRAFIGPFLLPGEEAAEWAILPDTATLAETAMLAVGVAAIAAGPVLFAVLVVTGQTKPRHIAWPATVAVLGLAAAIAVTMGIDPEAMGGALGANGAIAVALTIACLFLGGLVAAAYRSSPLWHWDTPNPQSVTQRATAPNPHSFTLPLATPRPHSVPLPAATLAVVLFATLGIADSAGTYHDVYLSGPKPQTIPLSKEFDDWQKAAMACRAEQSVPPDRLAFQPMLFVSAAGGGIRAAYWTEQVLDALTTHTCGNNNIFVVSSVSGGSVGTVLWADPADIAKPGQQVRDVAGRTALGGVGTAWLFRDLPRAFLGFDPGWPDRAKVMEDTWRRRQHGLDWAYPESSGQPWRPITVLNATDLLTGCRVAVTRLEPPPGRPPLHCDSPGVSDAVLPGTFYASQFTDGADCKGTGFVSAATAAMLSARFPFVTPSGNMYACNKKPGTETTQVIRIQVGDGGYLEGSGMLSALQIYQAVNPLVAKHNRQAIASTENQPLIVPFFLAIGNGYRSEAEIPLRPREPELHAPIAAAHAKEAVGNPQRLEVQARAAFGGALPGTNGPDLKICRGNRFAAAAPTSRPEVTAPLGWALSQYAQTTLDEQWRDLNPDLGCLYGLLDGTSLLPQKFTPE</sequence>
<gene>
    <name evidence="2" type="ORF">Rhe02_18700</name>
</gene>
<protein>
    <recommendedName>
        <fullName evidence="4">PNPLA domain-containing protein</fullName>
    </recommendedName>
</protein>
<feature type="transmembrane region" description="Helical" evidence="1">
    <location>
        <begin position="268"/>
        <end position="293"/>
    </location>
</feature>
<feature type="transmembrane region" description="Helical" evidence="1">
    <location>
        <begin position="305"/>
        <end position="324"/>
    </location>
</feature>